<comment type="caution">
    <text evidence="2">The sequence shown here is derived from an EMBL/GenBank/DDBJ whole genome shotgun (WGS) entry which is preliminary data.</text>
</comment>
<feature type="transmembrane region" description="Helical" evidence="1">
    <location>
        <begin position="290"/>
        <end position="314"/>
    </location>
</feature>
<feature type="transmembrane region" description="Helical" evidence="1">
    <location>
        <begin position="132"/>
        <end position="158"/>
    </location>
</feature>
<protein>
    <submittedName>
        <fullName evidence="2">Uncharacterized protein</fullName>
    </submittedName>
</protein>
<sequence>MNTTSKAILPHLKNHFKVQKLFHSLYYTWDDRNQAVVASRYLDRTLHRFHITLSWIYLLLQCLKVFNSSTNVTGNVIPAIIIGLYFTGVVLGTKFGTDRADLQLFHVMFSSTSKEKCEGELINKEDELRSKIINVMFIIFQKSSYTFFPLGVFVLVIFRPCQVPLLGSLLIPEQECSTSFLHIGQCNLLKVTLVVLEVTHCVFIMLIGMTYGAYLCVTGVLVLLEEADRSFKPGGVMQDYRHFQVLETLLNCVIRSRTFPLLAGVFPGFQIMIGFVYIRFHEVLSSFELILLGLLLIDVFLVNIIMFTGSGKIYGKSFRSGQRRSDGGERWRDTLQAVRPGGRTARGFNNFWGRMRPYHGQTLQAGQNVATGLDQGQILK</sequence>
<keyword evidence="3" id="KW-1185">Reference proteome</keyword>
<dbReference type="EMBL" id="LNIX01000001">
    <property type="protein sequence ID" value="OXA62681.1"/>
    <property type="molecule type" value="Genomic_DNA"/>
</dbReference>
<gene>
    <name evidence="2" type="ORF">Fcan01_00294</name>
</gene>
<evidence type="ECO:0000313" key="3">
    <source>
        <dbReference type="Proteomes" id="UP000198287"/>
    </source>
</evidence>
<feature type="transmembrane region" description="Helical" evidence="1">
    <location>
        <begin position="72"/>
        <end position="92"/>
    </location>
</feature>
<keyword evidence="1" id="KW-0812">Transmembrane</keyword>
<keyword evidence="1" id="KW-1133">Transmembrane helix</keyword>
<name>A0A226F0I6_FOLCA</name>
<dbReference type="AlphaFoldDB" id="A0A226F0I6"/>
<dbReference type="Proteomes" id="UP000198287">
    <property type="component" value="Unassembled WGS sequence"/>
</dbReference>
<evidence type="ECO:0000256" key="1">
    <source>
        <dbReference type="SAM" id="Phobius"/>
    </source>
</evidence>
<organism evidence="2 3">
    <name type="scientific">Folsomia candida</name>
    <name type="common">Springtail</name>
    <dbReference type="NCBI Taxonomy" id="158441"/>
    <lineage>
        <taxon>Eukaryota</taxon>
        <taxon>Metazoa</taxon>
        <taxon>Ecdysozoa</taxon>
        <taxon>Arthropoda</taxon>
        <taxon>Hexapoda</taxon>
        <taxon>Collembola</taxon>
        <taxon>Entomobryomorpha</taxon>
        <taxon>Isotomoidea</taxon>
        <taxon>Isotomidae</taxon>
        <taxon>Proisotominae</taxon>
        <taxon>Folsomia</taxon>
    </lineage>
</organism>
<keyword evidence="1" id="KW-0472">Membrane</keyword>
<feature type="transmembrane region" description="Helical" evidence="1">
    <location>
        <begin position="259"/>
        <end position="278"/>
    </location>
</feature>
<proteinExistence type="predicted"/>
<evidence type="ECO:0000313" key="2">
    <source>
        <dbReference type="EMBL" id="OXA62681.1"/>
    </source>
</evidence>
<accession>A0A226F0I6</accession>
<feature type="transmembrane region" description="Helical" evidence="1">
    <location>
        <begin position="202"/>
        <end position="224"/>
    </location>
</feature>
<reference evidence="2 3" key="1">
    <citation type="submission" date="2015-12" db="EMBL/GenBank/DDBJ databases">
        <title>The genome of Folsomia candida.</title>
        <authorList>
            <person name="Faddeeva A."/>
            <person name="Derks M.F."/>
            <person name="Anvar Y."/>
            <person name="Smit S."/>
            <person name="Van Straalen N."/>
            <person name="Roelofs D."/>
        </authorList>
    </citation>
    <scope>NUCLEOTIDE SEQUENCE [LARGE SCALE GENOMIC DNA]</scope>
    <source>
        <strain evidence="2 3">VU population</strain>
        <tissue evidence="2">Whole body</tissue>
    </source>
</reference>